<dbReference type="Proteomes" id="UP001145114">
    <property type="component" value="Unassembled WGS sequence"/>
</dbReference>
<feature type="non-terminal residue" evidence="1">
    <location>
        <position position="132"/>
    </location>
</feature>
<organism evidence="1 2">
    <name type="scientific">Spiromyces aspiralis</name>
    <dbReference type="NCBI Taxonomy" id="68401"/>
    <lineage>
        <taxon>Eukaryota</taxon>
        <taxon>Fungi</taxon>
        <taxon>Fungi incertae sedis</taxon>
        <taxon>Zoopagomycota</taxon>
        <taxon>Kickxellomycotina</taxon>
        <taxon>Kickxellomycetes</taxon>
        <taxon>Kickxellales</taxon>
        <taxon>Kickxellaceae</taxon>
        <taxon>Spiromyces</taxon>
    </lineage>
</organism>
<comment type="caution">
    <text evidence="1">The sequence shown here is derived from an EMBL/GenBank/DDBJ whole genome shotgun (WGS) entry which is preliminary data.</text>
</comment>
<name>A0ACC1H9L5_9FUNG</name>
<proteinExistence type="predicted"/>
<accession>A0ACC1H9L5</accession>
<sequence>MSTFTPSSRVSSAADLQLQRFSLDNQDVLPVKHSRSSKLDQLHPPSPSELTNDTDTSTSNSDNNEKLISIIVATHYLPVEATAVLPPPSTHTISKGDKPPAYQWKLSRRSGHTAMYAGIRSLVDYPRQRCTK</sequence>
<evidence type="ECO:0000313" key="2">
    <source>
        <dbReference type="Proteomes" id="UP001145114"/>
    </source>
</evidence>
<protein>
    <submittedName>
        <fullName evidence="1">Uncharacterized protein</fullName>
    </submittedName>
</protein>
<evidence type="ECO:0000313" key="1">
    <source>
        <dbReference type="EMBL" id="KAJ1673153.1"/>
    </source>
</evidence>
<keyword evidence="2" id="KW-1185">Reference proteome</keyword>
<reference evidence="1" key="1">
    <citation type="submission" date="2022-06" db="EMBL/GenBank/DDBJ databases">
        <title>Phylogenomic reconstructions and comparative analyses of Kickxellomycotina fungi.</title>
        <authorList>
            <person name="Reynolds N.K."/>
            <person name="Stajich J.E."/>
            <person name="Barry K."/>
            <person name="Grigoriev I.V."/>
            <person name="Crous P."/>
            <person name="Smith M.E."/>
        </authorList>
    </citation>
    <scope>NUCLEOTIDE SEQUENCE</scope>
    <source>
        <strain evidence="1">RSA 2271</strain>
    </source>
</reference>
<dbReference type="EMBL" id="JAMZIH010007313">
    <property type="protein sequence ID" value="KAJ1673153.1"/>
    <property type="molecule type" value="Genomic_DNA"/>
</dbReference>
<gene>
    <name evidence="1" type="ORF">EV182_005785</name>
</gene>